<keyword evidence="2" id="KW-0012">Acyltransferase</keyword>
<keyword evidence="5" id="KW-1185">Reference proteome</keyword>
<dbReference type="GO" id="GO:0016747">
    <property type="term" value="F:acyltransferase activity, transferring groups other than amino-acyl groups"/>
    <property type="evidence" value="ECO:0007669"/>
    <property type="project" value="InterPro"/>
</dbReference>
<dbReference type="OrthoDB" id="143110at2"/>
<dbReference type="PANTHER" id="PTHR43877:SF2">
    <property type="entry name" value="AMINOALKYLPHOSPHONATE N-ACETYLTRANSFERASE-RELATED"/>
    <property type="match status" value="1"/>
</dbReference>
<comment type="caution">
    <text evidence="4">The sequence shown here is derived from an EMBL/GenBank/DDBJ whole genome shotgun (WGS) entry which is preliminary data.</text>
</comment>
<evidence type="ECO:0000256" key="1">
    <source>
        <dbReference type="ARBA" id="ARBA00022679"/>
    </source>
</evidence>
<dbReference type="CDD" id="cd04301">
    <property type="entry name" value="NAT_SF"/>
    <property type="match status" value="1"/>
</dbReference>
<dbReference type="InterPro" id="IPR016181">
    <property type="entry name" value="Acyl_CoA_acyltransferase"/>
</dbReference>
<accession>A0A6I4TUD0</accession>
<dbReference type="Pfam" id="PF00583">
    <property type="entry name" value="Acetyltransf_1"/>
    <property type="match status" value="1"/>
</dbReference>
<feature type="domain" description="N-acetyltransferase" evidence="3">
    <location>
        <begin position="1"/>
        <end position="171"/>
    </location>
</feature>
<dbReference type="PROSITE" id="PS51186">
    <property type="entry name" value="GNAT"/>
    <property type="match status" value="1"/>
</dbReference>
<evidence type="ECO:0000313" key="4">
    <source>
        <dbReference type="EMBL" id="MXO97893.1"/>
    </source>
</evidence>
<evidence type="ECO:0000256" key="2">
    <source>
        <dbReference type="ARBA" id="ARBA00023315"/>
    </source>
</evidence>
<evidence type="ECO:0000259" key="3">
    <source>
        <dbReference type="PROSITE" id="PS51186"/>
    </source>
</evidence>
<dbReference type="EMBL" id="WTYJ01000001">
    <property type="protein sequence ID" value="MXO97893.1"/>
    <property type="molecule type" value="Genomic_DNA"/>
</dbReference>
<dbReference type="Gene3D" id="3.40.630.30">
    <property type="match status" value="1"/>
</dbReference>
<dbReference type="InterPro" id="IPR000182">
    <property type="entry name" value="GNAT_dom"/>
</dbReference>
<reference evidence="4 5" key="1">
    <citation type="submission" date="2019-12" db="EMBL/GenBank/DDBJ databases">
        <title>Genomic-based taxomic classification of the family Erythrobacteraceae.</title>
        <authorList>
            <person name="Xu L."/>
        </authorList>
    </citation>
    <scope>NUCLEOTIDE SEQUENCE [LARGE SCALE GENOMIC DNA]</scope>
    <source>
        <strain evidence="4 5">S36</strain>
    </source>
</reference>
<keyword evidence="1 4" id="KW-0808">Transferase</keyword>
<proteinExistence type="predicted"/>
<sequence length="171" mass="18505">MRLATLADTETLAQFARDAFVAAFGTLYAAEDLAAFLAQARSQASYRAHLADPKKRICLAERDGQIAGYALIVLGEGFPERPAPQPAGPVMLSQLYCGADTTGLGIGAALMQWVQAEARGWGADAIQLSVYSENTGAQRFYARHGFAHVADLDFWVGNKRDDEFLYELSLG</sequence>
<name>A0A6I4TUD0_9SPHN</name>
<gene>
    <name evidence="4" type="ORF">GRI97_02675</name>
</gene>
<organism evidence="4 5">
    <name type="scientific">Croceibacterium xixiisoli</name>
    <dbReference type="NCBI Taxonomy" id="1476466"/>
    <lineage>
        <taxon>Bacteria</taxon>
        <taxon>Pseudomonadati</taxon>
        <taxon>Pseudomonadota</taxon>
        <taxon>Alphaproteobacteria</taxon>
        <taxon>Sphingomonadales</taxon>
        <taxon>Erythrobacteraceae</taxon>
        <taxon>Croceibacterium</taxon>
    </lineage>
</organism>
<dbReference type="InterPro" id="IPR050832">
    <property type="entry name" value="Bact_Acetyltransf"/>
</dbReference>
<dbReference type="Proteomes" id="UP000469430">
    <property type="component" value="Unassembled WGS sequence"/>
</dbReference>
<dbReference type="PANTHER" id="PTHR43877">
    <property type="entry name" value="AMINOALKYLPHOSPHONATE N-ACETYLTRANSFERASE-RELATED-RELATED"/>
    <property type="match status" value="1"/>
</dbReference>
<protein>
    <submittedName>
        <fullName evidence="4">GNAT family N-acetyltransferase</fullName>
    </submittedName>
</protein>
<dbReference type="AlphaFoldDB" id="A0A6I4TUD0"/>
<dbReference type="SUPFAM" id="SSF55729">
    <property type="entry name" value="Acyl-CoA N-acyltransferases (Nat)"/>
    <property type="match status" value="1"/>
</dbReference>
<evidence type="ECO:0000313" key="5">
    <source>
        <dbReference type="Proteomes" id="UP000469430"/>
    </source>
</evidence>